<dbReference type="eggNOG" id="ENOG502RMXE">
    <property type="taxonomic scope" value="Eukaryota"/>
</dbReference>
<dbReference type="InParanoid" id="C7ZRE4"/>
<dbReference type="KEGG" id="nhe:NECHADRAFT_89495"/>
<evidence type="ECO:0000256" key="1">
    <source>
        <dbReference type="SAM" id="SignalP"/>
    </source>
</evidence>
<dbReference type="VEuPathDB" id="FungiDB:NECHADRAFT_89495"/>
<organism evidence="2 3">
    <name type="scientific">Fusarium vanettenii (strain ATCC MYA-4622 / CBS 123669 / FGSC 9596 / NRRL 45880 / 77-13-4)</name>
    <name type="common">Fusarium solani subsp. pisi</name>
    <dbReference type="NCBI Taxonomy" id="660122"/>
    <lineage>
        <taxon>Eukaryota</taxon>
        <taxon>Fungi</taxon>
        <taxon>Dikarya</taxon>
        <taxon>Ascomycota</taxon>
        <taxon>Pezizomycotina</taxon>
        <taxon>Sordariomycetes</taxon>
        <taxon>Hypocreomycetidae</taxon>
        <taxon>Hypocreales</taxon>
        <taxon>Nectriaceae</taxon>
        <taxon>Fusarium</taxon>
        <taxon>Fusarium solani species complex</taxon>
        <taxon>Fusarium vanettenii</taxon>
    </lineage>
</organism>
<dbReference type="AlphaFoldDB" id="C7ZRE4"/>
<evidence type="ECO:0008006" key="4">
    <source>
        <dbReference type="Google" id="ProtNLM"/>
    </source>
</evidence>
<reference evidence="2 3" key="1">
    <citation type="journal article" date="2009" name="PLoS Genet.">
        <title>The genome of Nectria haematococca: contribution of supernumerary chromosomes to gene expansion.</title>
        <authorList>
            <person name="Coleman J.J."/>
            <person name="Rounsley S.D."/>
            <person name="Rodriguez-Carres M."/>
            <person name="Kuo A."/>
            <person name="Wasmann C.C."/>
            <person name="Grimwood J."/>
            <person name="Schmutz J."/>
            <person name="Taga M."/>
            <person name="White G.J."/>
            <person name="Zhou S."/>
            <person name="Schwartz D.C."/>
            <person name="Freitag M."/>
            <person name="Ma L.J."/>
            <person name="Danchin E.G."/>
            <person name="Henrissat B."/>
            <person name="Coutinho P.M."/>
            <person name="Nelson D.R."/>
            <person name="Straney D."/>
            <person name="Napoli C.A."/>
            <person name="Barker B.M."/>
            <person name="Gribskov M."/>
            <person name="Rep M."/>
            <person name="Kroken S."/>
            <person name="Molnar I."/>
            <person name="Rensing C."/>
            <person name="Kennell J.C."/>
            <person name="Zamora J."/>
            <person name="Farman M.L."/>
            <person name="Selker E.U."/>
            <person name="Salamov A."/>
            <person name="Shapiro H."/>
            <person name="Pangilinan J."/>
            <person name="Lindquist E."/>
            <person name="Lamers C."/>
            <person name="Grigoriev I.V."/>
            <person name="Geiser D.M."/>
            <person name="Covert S.F."/>
            <person name="Temporini E."/>
            <person name="Vanetten H.D."/>
        </authorList>
    </citation>
    <scope>NUCLEOTIDE SEQUENCE [LARGE SCALE GENOMIC DNA]</scope>
    <source>
        <strain evidence="3">ATCC MYA-4622 / CBS 123669 / FGSC 9596 / NRRL 45880 / 77-13-4</strain>
    </source>
</reference>
<protein>
    <recommendedName>
        <fullName evidence="4">Hydrophobin</fullName>
    </recommendedName>
</protein>
<accession>C7ZRE4</accession>
<proteinExistence type="predicted"/>
<keyword evidence="3" id="KW-1185">Reference proteome</keyword>
<sequence length="248" mass="26612">MKFASLSGLAWLMLAHRGLATVTFDTCSADEATSCQCPLIRRCAPLSYNYPEEHFPRDGDTCPDTSPPCCAESTTGGLQVSPSTTNLQCGKNYGDDQHDVQDGVSYTIEDCPAGPYFGQQCLHIDITTAAGVDVHDIHLQVDDAPITKNNALGTWAFNKYCTTDPTECWVPISKIIDEFDDPKPASLCDKTIYVAAGISIAGSGDDATCFNEGETIGSGNWFMYVSLGLTCSGETCQRKCCCPTLATP</sequence>
<dbReference type="HOGENOM" id="CLU_1120412_0_0_1"/>
<feature type="chain" id="PRO_5002988312" description="Hydrophobin" evidence="1">
    <location>
        <begin position="21"/>
        <end position="248"/>
    </location>
</feature>
<dbReference type="OrthoDB" id="2019572at2759"/>
<evidence type="ECO:0000313" key="3">
    <source>
        <dbReference type="Proteomes" id="UP000005206"/>
    </source>
</evidence>
<name>C7ZRE4_FUSV7</name>
<dbReference type="RefSeq" id="XP_003039126.1">
    <property type="nucleotide sequence ID" value="XM_003039080.1"/>
</dbReference>
<gene>
    <name evidence="2" type="ORF">NECHADRAFT_89495</name>
</gene>
<evidence type="ECO:0000313" key="2">
    <source>
        <dbReference type="EMBL" id="EEU33413.1"/>
    </source>
</evidence>
<dbReference type="EMBL" id="GG699069">
    <property type="protein sequence ID" value="EEU33413.1"/>
    <property type="molecule type" value="Genomic_DNA"/>
</dbReference>
<dbReference type="GeneID" id="9666648"/>
<feature type="signal peptide" evidence="1">
    <location>
        <begin position="1"/>
        <end position="20"/>
    </location>
</feature>
<keyword evidence="1" id="KW-0732">Signal</keyword>
<dbReference type="Proteomes" id="UP000005206">
    <property type="component" value="Unassembled WGS sequence"/>
</dbReference>